<reference evidence="1" key="1">
    <citation type="submission" date="2022-01" db="EMBL/GenBank/DDBJ databases">
        <authorList>
            <person name="Jo J.-H."/>
            <person name="Im W.-T."/>
        </authorList>
    </citation>
    <scope>NUCLEOTIDE SEQUENCE</scope>
    <source>
        <strain evidence="1">I2-34</strain>
    </source>
</reference>
<organism evidence="1 2">
    <name type="scientific">Arthrobacter hankyongi</name>
    <dbReference type="NCBI Taxonomy" id="2904801"/>
    <lineage>
        <taxon>Bacteria</taxon>
        <taxon>Bacillati</taxon>
        <taxon>Actinomycetota</taxon>
        <taxon>Actinomycetes</taxon>
        <taxon>Micrococcales</taxon>
        <taxon>Micrococcaceae</taxon>
        <taxon>Arthrobacter</taxon>
    </lineage>
</organism>
<proteinExistence type="predicted"/>
<protein>
    <submittedName>
        <fullName evidence="1">Uncharacterized protein</fullName>
    </submittedName>
</protein>
<comment type="caution">
    <text evidence="1">The sequence shown here is derived from an EMBL/GenBank/DDBJ whole genome shotgun (WGS) entry which is preliminary data.</text>
</comment>
<evidence type="ECO:0000313" key="2">
    <source>
        <dbReference type="Proteomes" id="UP001165368"/>
    </source>
</evidence>
<name>A0ABS9L7B7_9MICC</name>
<sequence length="181" mass="20337">MAIENDYSASPFYRWAAEAGQRFSPDEEVAVHFMVNRNIAELGERVWGFLATGYIHGGAMDPQLALSIMDFAELTGRFLEPGDPRRTLVYAWEGLAEVCAVAQHNNGMELLNRADVILRVNALMTEADLPPELEMYAAILIVEWADFDWDNLDQLDPGLAAMMQSLHEEWQDEVLASFGVE</sequence>
<evidence type="ECO:0000313" key="1">
    <source>
        <dbReference type="EMBL" id="MCG2622571.1"/>
    </source>
</evidence>
<gene>
    <name evidence="1" type="ORF">LVY72_11675</name>
</gene>
<keyword evidence="2" id="KW-1185">Reference proteome</keyword>
<dbReference type="RefSeq" id="WP_237821001.1">
    <property type="nucleotide sequence ID" value="NZ_JAKLTQ010000007.1"/>
</dbReference>
<dbReference type="Proteomes" id="UP001165368">
    <property type="component" value="Unassembled WGS sequence"/>
</dbReference>
<dbReference type="EMBL" id="JAKLTQ010000007">
    <property type="protein sequence ID" value="MCG2622571.1"/>
    <property type="molecule type" value="Genomic_DNA"/>
</dbReference>
<accession>A0ABS9L7B7</accession>